<feature type="signal peptide" evidence="3">
    <location>
        <begin position="1"/>
        <end position="22"/>
    </location>
</feature>
<organism evidence="4 5">
    <name type="scientific">Discostella pseudostelligera</name>
    <dbReference type="NCBI Taxonomy" id="259834"/>
    <lineage>
        <taxon>Eukaryota</taxon>
        <taxon>Sar</taxon>
        <taxon>Stramenopiles</taxon>
        <taxon>Ochrophyta</taxon>
        <taxon>Bacillariophyta</taxon>
        <taxon>Coscinodiscophyceae</taxon>
        <taxon>Thalassiosirophycidae</taxon>
        <taxon>Stephanodiscales</taxon>
        <taxon>Stephanodiscaceae</taxon>
        <taxon>Discostella</taxon>
    </lineage>
</organism>
<dbReference type="AlphaFoldDB" id="A0ABD3MF43"/>
<comment type="caution">
    <text evidence="4">The sequence shown here is derived from an EMBL/GenBank/DDBJ whole genome shotgun (WGS) entry which is preliminary data.</text>
</comment>
<sequence length="387" mass="43236">MVAVMNSVLATVIALLSLSVESSEQACLGAFVGNLHLASSRITAPNAERRRHPHLPVIFHRDEAARHDTRTNLYRKFHDYAWNKLLMDDNPSLNTAPEELHSNSSPSKGATAGSNVVANIRSISQFPYLIADRQEVVDGGQVLRLARSAFLETQTPESEPLINPMTIHVLNFVSFPSPYIQEVDYKNSGEGEYLGLPIFGADIVSLPGNKHLVAIDFQPVLPLVDSVGGDGVERKSLLPTQYAHFESKLQQIHSKYQSSNADSIPMLPWGGDIPPQAMRFFSPYALWTRLGDENAMDTVNTSVWNAFQEYIDLYLELMRAVQEDVNAGNLRFVESTGDNGRENPVWKGHIDYLEYRGTNDPARPMLQRLYGNEWSERVISEVLFPGL</sequence>
<dbReference type="GO" id="GO:0016491">
    <property type="term" value="F:oxidoreductase activity"/>
    <property type="evidence" value="ECO:0007669"/>
    <property type="project" value="UniProtKB-KW"/>
</dbReference>
<dbReference type="EMBL" id="JALLBG020000134">
    <property type="protein sequence ID" value="KAL3762543.1"/>
    <property type="molecule type" value="Genomic_DNA"/>
</dbReference>
<dbReference type="Proteomes" id="UP001530293">
    <property type="component" value="Unassembled WGS sequence"/>
</dbReference>
<proteinExistence type="inferred from homology"/>
<dbReference type="PANTHER" id="PTHR34557:SF1">
    <property type="entry name" value="PHYTOCHROMOBILIN:FERREDOXIN OXIDOREDUCTASE, CHLOROPLASTIC"/>
    <property type="match status" value="1"/>
</dbReference>
<dbReference type="Pfam" id="PF05996">
    <property type="entry name" value="Fe_bilin_red"/>
    <property type="match status" value="1"/>
</dbReference>
<keyword evidence="5" id="KW-1185">Reference proteome</keyword>
<evidence type="ECO:0000256" key="3">
    <source>
        <dbReference type="SAM" id="SignalP"/>
    </source>
</evidence>
<feature type="chain" id="PRO_5044765510" evidence="3">
    <location>
        <begin position="23"/>
        <end position="387"/>
    </location>
</feature>
<protein>
    <submittedName>
        <fullName evidence="4">Uncharacterized protein</fullName>
    </submittedName>
</protein>
<gene>
    <name evidence="4" type="ORF">ACHAWU_002415</name>
</gene>
<dbReference type="InterPro" id="IPR009249">
    <property type="entry name" value="Ferredoxin-dep_bilin_Rdtase"/>
</dbReference>
<evidence type="ECO:0000313" key="5">
    <source>
        <dbReference type="Proteomes" id="UP001530293"/>
    </source>
</evidence>
<accession>A0ABD3MF43</accession>
<dbReference type="Gene3D" id="3.40.1500.20">
    <property type="match status" value="1"/>
</dbReference>
<keyword evidence="3" id="KW-0732">Signal</keyword>
<evidence type="ECO:0000256" key="2">
    <source>
        <dbReference type="ARBA" id="ARBA00023002"/>
    </source>
</evidence>
<dbReference type="PANTHER" id="PTHR34557">
    <property type="entry name" value="PHYTOCHROMOBILIN:FERREDOXIN OXIDOREDUCTASE, CHLOROPLASTIC"/>
    <property type="match status" value="1"/>
</dbReference>
<keyword evidence="2" id="KW-0560">Oxidoreductase</keyword>
<name>A0ABD3MF43_9STRA</name>
<reference evidence="4 5" key="1">
    <citation type="submission" date="2024-10" db="EMBL/GenBank/DDBJ databases">
        <title>Updated reference genomes for cyclostephanoid diatoms.</title>
        <authorList>
            <person name="Roberts W.R."/>
            <person name="Alverson A.J."/>
        </authorList>
    </citation>
    <scope>NUCLEOTIDE SEQUENCE [LARGE SCALE GENOMIC DNA]</scope>
    <source>
        <strain evidence="4 5">AJA232-27</strain>
    </source>
</reference>
<evidence type="ECO:0000256" key="1">
    <source>
        <dbReference type="ARBA" id="ARBA00006908"/>
    </source>
</evidence>
<evidence type="ECO:0000313" key="4">
    <source>
        <dbReference type="EMBL" id="KAL3762543.1"/>
    </source>
</evidence>
<comment type="similarity">
    <text evidence="1">Belongs to the HY2 family.</text>
</comment>